<organism evidence="1 2">
    <name type="scientific">Sphingomonas baiyangensis</name>
    <dbReference type="NCBI Taxonomy" id="2572576"/>
    <lineage>
        <taxon>Bacteria</taxon>
        <taxon>Pseudomonadati</taxon>
        <taxon>Pseudomonadota</taxon>
        <taxon>Alphaproteobacteria</taxon>
        <taxon>Sphingomonadales</taxon>
        <taxon>Sphingomonadaceae</taxon>
        <taxon>Sphingomonas</taxon>
    </lineage>
</organism>
<sequence length="181" mass="19968">MRSPKLPGHRTRGDGWTDARRRVFLQALSETGCVRDACARAGMASTSAYRLRRLHPAFERAWERALARVAPTIEQAAYERAVIGWEEPVYQGGKLVGTRRRHSDMLLRLLYLRVTGGTRSLAEGSPEAVDAAQAAARLAGGAFVTRATAAETDAAIIRKLDLLKLRLEREKAEAERQAATE</sequence>
<name>A0A4U1L000_9SPHN</name>
<keyword evidence="2" id="KW-1185">Reference proteome</keyword>
<proteinExistence type="predicted"/>
<dbReference type="OrthoDB" id="7449348at2"/>
<evidence type="ECO:0000313" key="2">
    <source>
        <dbReference type="Proteomes" id="UP000309138"/>
    </source>
</evidence>
<accession>A0A4U1L000</accession>
<gene>
    <name evidence="1" type="ORF">FBR43_04050</name>
</gene>
<dbReference type="Proteomes" id="UP000309138">
    <property type="component" value="Unassembled WGS sequence"/>
</dbReference>
<dbReference type="AlphaFoldDB" id="A0A4U1L000"/>
<dbReference type="EMBL" id="SWKR01000002">
    <property type="protein sequence ID" value="TKD50019.1"/>
    <property type="molecule type" value="Genomic_DNA"/>
</dbReference>
<comment type="caution">
    <text evidence="1">The sequence shown here is derived from an EMBL/GenBank/DDBJ whole genome shotgun (WGS) entry which is preliminary data.</text>
</comment>
<reference evidence="1 2" key="1">
    <citation type="submission" date="2019-04" db="EMBL/GenBank/DDBJ databases">
        <authorList>
            <person name="Yang Y."/>
            <person name="Wei D."/>
        </authorList>
    </citation>
    <scope>NUCLEOTIDE SEQUENCE [LARGE SCALE GENOMIC DNA]</scope>
    <source>
        <strain evidence="1 2">L-1-4w-11</strain>
    </source>
</reference>
<protein>
    <recommendedName>
        <fullName evidence="3">Terminase</fullName>
    </recommendedName>
</protein>
<dbReference type="RefSeq" id="WP_136941961.1">
    <property type="nucleotide sequence ID" value="NZ_SWKR01000002.1"/>
</dbReference>
<evidence type="ECO:0008006" key="3">
    <source>
        <dbReference type="Google" id="ProtNLM"/>
    </source>
</evidence>
<evidence type="ECO:0000313" key="1">
    <source>
        <dbReference type="EMBL" id="TKD50019.1"/>
    </source>
</evidence>